<dbReference type="EMBL" id="MRZV01000342">
    <property type="protein sequence ID" value="PIK52120.1"/>
    <property type="molecule type" value="Genomic_DNA"/>
</dbReference>
<evidence type="ECO:0000313" key="2">
    <source>
        <dbReference type="EMBL" id="PIK52120.1"/>
    </source>
</evidence>
<dbReference type="Proteomes" id="UP000230750">
    <property type="component" value="Unassembled WGS sequence"/>
</dbReference>
<feature type="compositionally biased region" description="Basic and acidic residues" evidence="1">
    <location>
        <begin position="243"/>
        <end position="255"/>
    </location>
</feature>
<keyword evidence="3" id="KW-1185">Reference proteome</keyword>
<reference evidence="2 3" key="1">
    <citation type="journal article" date="2017" name="PLoS Biol.">
        <title>The sea cucumber genome provides insights into morphological evolution and visceral regeneration.</title>
        <authorList>
            <person name="Zhang X."/>
            <person name="Sun L."/>
            <person name="Yuan J."/>
            <person name="Sun Y."/>
            <person name="Gao Y."/>
            <person name="Zhang L."/>
            <person name="Li S."/>
            <person name="Dai H."/>
            <person name="Hamel J.F."/>
            <person name="Liu C."/>
            <person name="Yu Y."/>
            <person name="Liu S."/>
            <person name="Lin W."/>
            <person name="Guo K."/>
            <person name="Jin S."/>
            <person name="Xu P."/>
            <person name="Storey K.B."/>
            <person name="Huan P."/>
            <person name="Zhang T."/>
            <person name="Zhou Y."/>
            <person name="Zhang J."/>
            <person name="Lin C."/>
            <person name="Li X."/>
            <person name="Xing L."/>
            <person name="Huo D."/>
            <person name="Sun M."/>
            <person name="Wang L."/>
            <person name="Mercier A."/>
            <person name="Li F."/>
            <person name="Yang H."/>
            <person name="Xiang J."/>
        </authorList>
    </citation>
    <scope>NUCLEOTIDE SEQUENCE [LARGE SCALE GENOMIC DNA]</scope>
    <source>
        <strain evidence="2">Shaxun</strain>
        <tissue evidence="2">Muscle</tissue>
    </source>
</reference>
<feature type="compositionally biased region" description="Basic and acidic residues" evidence="1">
    <location>
        <begin position="92"/>
        <end position="122"/>
    </location>
</feature>
<feature type="compositionally biased region" description="Low complexity" evidence="1">
    <location>
        <begin position="230"/>
        <end position="242"/>
    </location>
</feature>
<proteinExistence type="predicted"/>
<feature type="compositionally biased region" description="Polar residues" evidence="1">
    <location>
        <begin position="125"/>
        <end position="137"/>
    </location>
</feature>
<accession>A0A2G8KW32</accession>
<feature type="compositionally biased region" description="Basic and acidic residues" evidence="1">
    <location>
        <begin position="138"/>
        <end position="158"/>
    </location>
</feature>
<evidence type="ECO:0000256" key="1">
    <source>
        <dbReference type="SAM" id="MobiDB-lite"/>
    </source>
</evidence>
<feature type="compositionally biased region" description="Acidic residues" evidence="1">
    <location>
        <begin position="76"/>
        <end position="87"/>
    </location>
</feature>
<dbReference type="AlphaFoldDB" id="A0A2G8KW32"/>
<evidence type="ECO:0000313" key="3">
    <source>
        <dbReference type="Proteomes" id="UP000230750"/>
    </source>
</evidence>
<feature type="compositionally biased region" description="Polar residues" evidence="1">
    <location>
        <begin position="1"/>
        <end position="11"/>
    </location>
</feature>
<sequence>MASKPSSSYTDANDDVLREDETTETPHEEREYGNKEDLAQAVPTEPELVENTTFFSQGTSSDDSDGDFFDAKDDIASEEMEGEDDQVNGESSEQRSDKEGNRIEEKVDEKPKKEDKDGKVEEAGQFSSTLGMDTSVKNADHQRRDGGADLNKLEKRNSDLWGNFEPDVIVTVGKNDGESPKISATLSSISSSASVLSQTQSVSTDWVQFEDKPSSKRSHSSLGIEARPGSSMMTASDTSSTHSKIDWVKFDDSPRPKRHQISQEFTVEHHYKESEILH</sequence>
<feature type="compositionally biased region" description="Basic and acidic residues" evidence="1">
    <location>
        <begin position="15"/>
        <end position="38"/>
    </location>
</feature>
<feature type="compositionally biased region" description="Low complexity" evidence="1">
    <location>
        <begin position="52"/>
        <end position="61"/>
    </location>
</feature>
<comment type="caution">
    <text evidence="2">The sequence shown here is derived from an EMBL/GenBank/DDBJ whole genome shotgun (WGS) entry which is preliminary data.</text>
</comment>
<gene>
    <name evidence="2" type="ORF">BSL78_10967</name>
</gene>
<name>A0A2G8KW32_STIJA</name>
<feature type="region of interest" description="Disordered" evidence="1">
    <location>
        <begin position="1"/>
        <end position="158"/>
    </location>
</feature>
<feature type="region of interest" description="Disordered" evidence="1">
    <location>
        <begin position="201"/>
        <end position="260"/>
    </location>
</feature>
<organism evidence="2 3">
    <name type="scientific">Stichopus japonicus</name>
    <name type="common">Sea cucumber</name>
    <dbReference type="NCBI Taxonomy" id="307972"/>
    <lineage>
        <taxon>Eukaryota</taxon>
        <taxon>Metazoa</taxon>
        <taxon>Echinodermata</taxon>
        <taxon>Eleutherozoa</taxon>
        <taxon>Echinozoa</taxon>
        <taxon>Holothuroidea</taxon>
        <taxon>Aspidochirotacea</taxon>
        <taxon>Aspidochirotida</taxon>
        <taxon>Stichopodidae</taxon>
        <taxon>Apostichopus</taxon>
    </lineage>
</organism>
<protein>
    <submittedName>
        <fullName evidence="2">Uncharacterized protein</fullName>
    </submittedName>
</protein>